<keyword evidence="1" id="KW-0812">Transmembrane</keyword>
<dbReference type="SUPFAM" id="SSF50346">
    <property type="entry name" value="PRC-barrel domain"/>
    <property type="match status" value="1"/>
</dbReference>
<dbReference type="InterPro" id="IPR014747">
    <property type="entry name" value="Bac_photo_RC_H_C"/>
</dbReference>
<feature type="domain" description="PRC-barrel" evidence="3">
    <location>
        <begin position="147"/>
        <end position="208"/>
    </location>
</feature>
<dbReference type="InterPro" id="IPR015810">
    <property type="entry name" value="Photo_RC_H_N"/>
</dbReference>
<feature type="domain" description="Photosynthetic reaction centre H subunit N-terminal" evidence="2">
    <location>
        <begin position="6"/>
        <end position="135"/>
    </location>
</feature>
<dbReference type="Gene3D" id="3.90.50.10">
    <property type="entry name" value="Photosynthetic Reaction Center, subunit H, domain 2"/>
    <property type="match status" value="1"/>
</dbReference>
<feature type="transmembrane region" description="Helical" evidence="1">
    <location>
        <begin position="12"/>
        <end position="31"/>
    </location>
</feature>
<sequence>MEIGGFTQSFDVAQLVLYVFWAFFAGLIYYLQREAHREGYPMDPGRVNGPVTTGWPLVQPKTYKMRHGPDMVAPNPDRPDGEFSFEPGNNPWSGGNIVPKGDPLLAGVGPGAWAMRADEPDLTYEGAPKIVPLRVAKDYNVAKQNIDPRGLQVIGADKESAGQVCDMWVDQSESIFRYIEVALKGSEARVLIPMNFARINKEGVHVNALMSYQFGNVPKTRVPEQITLLEEEKIMGYFGAGLLYAHPSRQEPLL</sequence>
<dbReference type="Pfam" id="PF05239">
    <property type="entry name" value="PRC"/>
    <property type="match status" value="1"/>
</dbReference>
<dbReference type="GO" id="GO:0030077">
    <property type="term" value="C:plasma membrane light-harvesting complex"/>
    <property type="evidence" value="ECO:0007669"/>
    <property type="project" value="InterPro"/>
</dbReference>
<keyword evidence="1" id="KW-0472">Membrane</keyword>
<reference evidence="4 5" key="1">
    <citation type="submission" date="2017-01" db="EMBL/GenBank/DDBJ databases">
        <title>Genome sequencing of Rhodoferax fermentans JCM 7819.</title>
        <authorList>
            <person name="Kim Y.J."/>
            <person name="Farh M.E.-A."/>
            <person name="Yang D.-C."/>
        </authorList>
    </citation>
    <scope>NUCLEOTIDE SEQUENCE [LARGE SCALE GENOMIC DNA]</scope>
    <source>
        <strain evidence="4 5">JCM 7819</strain>
    </source>
</reference>
<dbReference type="SUPFAM" id="SSF81490">
    <property type="entry name" value="Photosystem II reaction centre subunit H, transmembrane region"/>
    <property type="match status" value="1"/>
</dbReference>
<dbReference type="InterPro" id="IPR011033">
    <property type="entry name" value="PRC_barrel-like_sf"/>
</dbReference>
<dbReference type="Pfam" id="PF03967">
    <property type="entry name" value="PRCH"/>
    <property type="match status" value="1"/>
</dbReference>
<protein>
    <submittedName>
        <fullName evidence="4">Photosynthetic reaction center subunit H</fullName>
    </submittedName>
</protein>
<dbReference type="Proteomes" id="UP000190750">
    <property type="component" value="Unassembled WGS sequence"/>
</dbReference>
<dbReference type="RefSeq" id="WP_078363852.1">
    <property type="nucleotide sequence ID" value="NZ_MTJN01000002.1"/>
</dbReference>
<evidence type="ECO:0000313" key="5">
    <source>
        <dbReference type="Proteomes" id="UP000190750"/>
    </source>
</evidence>
<accession>A0A1T1APN0</accession>
<dbReference type="InterPro" id="IPR037097">
    <property type="entry name" value="Photo_RC_H_N_sf"/>
</dbReference>
<dbReference type="NCBIfam" id="TIGR01150">
    <property type="entry name" value="puhA"/>
    <property type="match status" value="1"/>
</dbReference>
<dbReference type="AlphaFoldDB" id="A0A1T1APN0"/>
<gene>
    <name evidence="4" type="ORF">RF819_04445</name>
</gene>
<keyword evidence="5" id="KW-1185">Reference proteome</keyword>
<evidence type="ECO:0000259" key="3">
    <source>
        <dbReference type="Pfam" id="PF05239"/>
    </source>
</evidence>
<evidence type="ECO:0000259" key="2">
    <source>
        <dbReference type="Pfam" id="PF03967"/>
    </source>
</evidence>
<evidence type="ECO:0000256" key="1">
    <source>
        <dbReference type="SAM" id="Phobius"/>
    </source>
</evidence>
<name>A0A1T1APN0_RHOFE</name>
<comment type="caution">
    <text evidence="4">The sequence shown here is derived from an EMBL/GenBank/DDBJ whole genome shotgun (WGS) entry which is preliminary data.</text>
</comment>
<proteinExistence type="predicted"/>
<dbReference type="Gene3D" id="4.10.540.10">
    <property type="entry name" value="Photosynthetic reaction centre, H subunit, N-terminal domain"/>
    <property type="match status" value="1"/>
</dbReference>
<dbReference type="EMBL" id="MTJN01000002">
    <property type="protein sequence ID" value="OOV06071.1"/>
    <property type="molecule type" value="Genomic_DNA"/>
</dbReference>
<dbReference type="OrthoDB" id="8557487at2"/>
<dbReference type="InterPro" id="IPR027275">
    <property type="entry name" value="PRC-brl_dom"/>
</dbReference>
<evidence type="ECO:0000313" key="4">
    <source>
        <dbReference type="EMBL" id="OOV06071.1"/>
    </source>
</evidence>
<organism evidence="4 5">
    <name type="scientific">Rhodoferax fermentans</name>
    <dbReference type="NCBI Taxonomy" id="28066"/>
    <lineage>
        <taxon>Bacteria</taxon>
        <taxon>Pseudomonadati</taxon>
        <taxon>Pseudomonadota</taxon>
        <taxon>Betaproteobacteria</taxon>
        <taxon>Burkholderiales</taxon>
        <taxon>Comamonadaceae</taxon>
        <taxon>Rhodoferax</taxon>
    </lineage>
</organism>
<dbReference type="GO" id="GO:0019684">
    <property type="term" value="P:photosynthesis, light reaction"/>
    <property type="evidence" value="ECO:0007669"/>
    <property type="project" value="InterPro"/>
</dbReference>
<keyword evidence="1" id="KW-1133">Transmembrane helix</keyword>
<dbReference type="InterPro" id="IPR005652">
    <property type="entry name" value="Photo_RC_H"/>
</dbReference>
<dbReference type="STRING" id="28066.RF819_04445"/>